<evidence type="ECO:0000256" key="16">
    <source>
        <dbReference type="ARBA" id="ARBA00023136"/>
    </source>
</evidence>
<evidence type="ECO:0000256" key="14">
    <source>
        <dbReference type="ARBA" id="ARBA00022989"/>
    </source>
</evidence>
<feature type="transmembrane region" description="Helical" evidence="19">
    <location>
        <begin position="224"/>
        <end position="248"/>
    </location>
</feature>
<keyword evidence="14 19" id="KW-1133">Transmembrane helix</keyword>
<keyword evidence="11" id="KW-1040">Host Golgi apparatus</keyword>
<dbReference type="GeneID" id="2952532"/>
<keyword evidence="16 19" id="KW-0472">Membrane</keyword>
<dbReference type="SMR" id="A0A068CD89"/>
<evidence type="ECO:0000256" key="15">
    <source>
        <dbReference type="ARBA" id="ARBA00023046"/>
    </source>
</evidence>
<protein>
    <recommendedName>
        <fullName evidence="6">Envelope glycoprotein K</fullName>
    </recommendedName>
</protein>
<evidence type="ECO:0000313" key="20">
    <source>
        <dbReference type="EMBL" id="AEM64046.1"/>
    </source>
</evidence>
<evidence type="ECO:0000256" key="10">
    <source>
        <dbReference type="ARBA" id="ARBA00022729"/>
    </source>
</evidence>
<dbReference type="GO" id="GO:0044178">
    <property type="term" value="C:host cell Golgi membrane"/>
    <property type="evidence" value="ECO:0007669"/>
    <property type="project" value="UniProtKB-SubCell"/>
</dbReference>
<organismHost>
    <name type="scientific">Sus scrofa</name>
    <name type="common">Pig</name>
    <dbReference type="NCBI Taxonomy" id="9823"/>
</organismHost>
<keyword evidence="23" id="KW-1185">Reference proteome</keyword>
<evidence type="ECO:0000256" key="8">
    <source>
        <dbReference type="ARBA" id="ARBA00022612"/>
    </source>
</evidence>
<dbReference type="EMBL" id="KJ717942">
    <property type="protein sequence ID" value="AID18719.1"/>
    <property type="molecule type" value="Genomic_DNA"/>
</dbReference>
<dbReference type="GO" id="GO:0020002">
    <property type="term" value="C:host cell plasma membrane"/>
    <property type="evidence" value="ECO:0007669"/>
    <property type="project" value="UniProtKB-SubCell"/>
</dbReference>
<keyword evidence="8" id="KW-1188">Viral release from host cell</keyword>
<dbReference type="GO" id="GO:0016020">
    <property type="term" value="C:membrane"/>
    <property type="evidence" value="ECO:0007669"/>
    <property type="project" value="InterPro"/>
</dbReference>
<dbReference type="Proteomes" id="UP000181576">
    <property type="component" value="Segment"/>
</dbReference>
<dbReference type="GO" id="GO:0044175">
    <property type="term" value="C:host cell endosome membrane"/>
    <property type="evidence" value="ECO:0007669"/>
    <property type="project" value="UniProtKB-SubCell"/>
</dbReference>
<feature type="transmembrane region" description="Helical" evidence="19">
    <location>
        <begin position="96"/>
        <end position="115"/>
    </location>
</feature>
<keyword evidence="9 19" id="KW-0812">Transmembrane</keyword>
<keyword evidence="7" id="KW-1032">Host cell membrane</keyword>
<feature type="transmembrane region" description="Helical" evidence="19">
    <location>
        <begin position="7"/>
        <end position="27"/>
    </location>
</feature>
<evidence type="ECO:0000256" key="6">
    <source>
        <dbReference type="ARBA" id="ARBA00013975"/>
    </source>
</evidence>
<gene>
    <name evidence="22" type="primary">UL53</name>
</gene>
<dbReference type="KEGG" id="vg:2952532"/>
<keyword evidence="10" id="KW-0732">Signal</keyword>
<dbReference type="EMBL" id="JQ809328">
    <property type="protein sequence ID" value="AFI70783.1"/>
    <property type="molecule type" value="Genomic_DNA"/>
</dbReference>
<feature type="transmembrane region" description="Helical" evidence="19">
    <location>
        <begin position="268"/>
        <end position="301"/>
    </location>
</feature>
<dbReference type="RefSeq" id="YP_068321.1">
    <property type="nucleotide sequence ID" value="NC_006151.1"/>
</dbReference>
<proteinExistence type="inferred from homology"/>
<evidence type="ECO:0000256" key="2">
    <source>
        <dbReference type="ARBA" id="ARBA00004330"/>
    </source>
</evidence>
<evidence type="ECO:0000256" key="7">
    <source>
        <dbReference type="ARBA" id="ARBA00022511"/>
    </source>
</evidence>
<evidence type="ECO:0000256" key="13">
    <source>
        <dbReference type="ARBA" id="ARBA00022959"/>
    </source>
</evidence>
<evidence type="ECO:0000256" key="11">
    <source>
        <dbReference type="ARBA" id="ARBA00022812"/>
    </source>
</evidence>
<accession>A0A068CD89</accession>
<evidence type="ECO:0000256" key="3">
    <source>
        <dbReference type="ARBA" id="ARBA00004598"/>
    </source>
</evidence>
<evidence type="ECO:0000256" key="4">
    <source>
        <dbReference type="ARBA" id="ARBA00007266"/>
    </source>
</evidence>
<reference evidence="21 24" key="2">
    <citation type="journal article" date="2012" name="J. Virol.">
        <title>Analysis of viral and cellular factors influencing herpesvirus-induced nuclear envelope breakdown.</title>
        <authorList>
            <person name="Grimm K.S."/>
            <person name="Klupp B.G."/>
            <person name="Granzow H."/>
            <person name="Muller F.M."/>
            <person name="Fuchs W."/>
            <person name="Mettenleiter T.C."/>
        </authorList>
    </citation>
    <scope>NUCLEOTIDE SEQUENCE [LARGE SCALE GENOMIC DNA]</scope>
    <source>
        <strain evidence="21">Kaplan</strain>
    </source>
</reference>
<feature type="transmembrane region" description="Helical" evidence="19">
    <location>
        <begin position="136"/>
        <end position="162"/>
    </location>
</feature>
<dbReference type="Proteomes" id="UP000181035">
    <property type="component" value="Segment"/>
</dbReference>
<dbReference type="EMBL" id="JF797218">
    <property type="protein sequence ID" value="AEM64046.1"/>
    <property type="molecule type" value="Genomic_DNA"/>
</dbReference>
<name>A0A068CD89_SUHVK</name>
<dbReference type="Proteomes" id="UP000128830">
    <property type="component" value="Segment"/>
</dbReference>
<keyword evidence="12" id="KW-1043">Host membrane</keyword>
<sequence>MLLGGRPLHLLVLGVMGAYAGLGAYYATVARLPHPVVYAALPLGEDAAGGAPDWEAFNATAIYVAPNETDALSPALRDRARVVYARRDCRAYLWDVHFRLAAVAWLLYAAFVYARQERRMFGPFRDPAEFLTPEKYTLNYAASVLAATVIGCSYTKFAWYMAELATRRAALSRDLREDPITLAHRHPTLIALILLELGLRLGARMALFTTLGVTRAPCALVFPLYARALVWIFVLAVGALELLAATLPHIARVSGATATPARSDGGRAALGVCGACCSTVLAGIFAKALYLCLLVGGVLLFLHYERHITIFG</sequence>
<reference evidence="22 25" key="3">
    <citation type="journal article" date="2014" name="Genome Announc.">
        <title>Strain Kaplan of Pseudorabies Virus Genome Sequenced by PacBio Single-Molecule Real-Time Sequencing Technology.</title>
        <authorList>
            <person name="Tombacz D."/>
            <person name="Sharon D."/>
            <person name="Olah P."/>
            <person name="Csabai Z."/>
            <person name="Snyder M."/>
            <person name="Boldogkoi Z."/>
        </authorList>
    </citation>
    <scope>NUCLEOTIDE SEQUENCE [LARGE SCALE GENOMIC DNA]</scope>
    <source>
        <strain evidence="22">Kaplan</strain>
    </source>
</reference>
<evidence type="ECO:0000256" key="5">
    <source>
        <dbReference type="ARBA" id="ARBA00011115"/>
    </source>
</evidence>
<comment type="subunit">
    <text evidence="5">Interacts (via UL20 interaction region) with protein UL20 homolog (via N-terminus); this interaction probably plays a role in the coordinate transport of protein UL20 homolog and gK to the trans-Golgi network (TGN), and is required for the cell surface expression of gK.</text>
</comment>
<evidence type="ECO:0000256" key="17">
    <source>
        <dbReference type="ARBA" id="ARBA00023180"/>
    </source>
</evidence>
<keyword evidence="13" id="KW-1181">Viral primary envelope fusion with host outer nuclear membrane</keyword>
<evidence type="ECO:0000313" key="22">
    <source>
        <dbReference type="EMBL" id="AID18719.1"/>
    </source>
</evidence>
<keyword evidence="15" id="KW-1039">Host endosome</keyword>
<dbReference type="GO" id="GO:0039700">
    <property type="term" value="P:fusion of viral membrane with host outer nuclear membrane"/>
    <property type="evidence" value="ECO:0007669"/>
    <property type="project" value="UniProtKB-KW"/>
</dbReference>
<evidence type="ECO:0000256" key="1">
    <source>
        <dbReference type="ARBA" id="ARBA00004252"/>
    </source>
</evidence>
<dbReference type="InterPro" id="IPR002567">
    <property type="entry name" value="GK"/>
</dbReference>
<comment type="subcellular location">
    <subcellularLocation>
        <location evidence="1">Host Golgi apparatus membrane</location>
        <topology evidence="1">Multi-pass membrane protein</topology>
    </subcellularLocation>
    <subcellularLocation>
        <location evidence="3">Host cell membrane</location>
        <topology evidence="3">Multi-pass membrane protein</topology>
    </subcellularLocation>
    <subcellularLocation>
        <location evidence="2">Host endosome membrane</location>
        <topology evidence="2">Multi-pass membrane protein</topology>
    </subcellularLocation>
</comment>
<reference evidence="20 23" key="1">
    <citation type="journal article" date="2011" name="PLoS Pathog.">
        <title>A wide extent of inter-strain diversity in virulent and vaccine strains of alphaherpesviruses.</title>
        <authorList>
            <person name="Szpara M.L."/>
            <person name="Tafuri Y.R."/>
            <person name="Parsons L."/>
            <person name="Shamim S.R."/>
            <person name="Verstrepen K.J."/>
            <person name="Legendre M."/>
            <person name="Enquist L.W."/>
        </authorList>
    </citation>
    <scope>NUCLEOTIDE SEQUENCE [LARGE SCALE GENOMIC DNA]</scope>
    <source>
        <strain evidence="20">Kaplan</strain>
    </source>
</reference>
<keyword evidence="18" id="KW-1180">Syncytium formation induced by viral infection</keyword>
<evidence type="ECO:0000256" key="9">
    <source>
        <dbReference type="ARBA" id="ARBA00022692"/>
    </source>
</evidence>
<evidence type="ECO:0000313" key="23">
    <source>
        <dbReference type="Proteomes" id="UP000128830"/>
    </source>
</evidence>
<dbReference type="Pfam" id="PF01621">
    <property type="entry name" value="Fusion_gly_K"/>
    <property type="match status" value="1"/>
</dbReference>
<organism evidence="22 25">
    <name type="scientific">Suid herpesvirus 1 (strain Kaplan)</name>
    <name type="common">SuHV-1</name>
    <name type="synonym">Pseudorabies virus (strain Kaplan)</name>
    <dbReference type="NCBI Taxonomy" id="33703"/>
    <lineage>
        <taxon>Viruses</taxon>
        <taxon>Duplodnaviria</taxon>
        <taxon>Heunggongvirae</taxon>
        <taxon>Peploviricota</taxon>
        <taxon>Herviviricetes</taxon>
        <taxon>Herpesvirales</taxon>
        <taxon>Orthoherpesviridae</taxon>
        <taxon>Alphaherpesvirinae</taxon>
        <taxon>Varicellovirus</taxon>
        <taxon>Varicellovirus suidalpha1</taxon>
        <taxon>Suid herpesvirus 1</taxon>
    </lineage>
</organism>
<evidence type="ECO:0000313" key="21">
    <source>
        <dbReference type="EMBL" id="AFI70783.1"/>
    </source>
</evidence>
<evidence type="ECO:0000256" key="12">
    <source>
        <dbReference type="ARBA" id="ARBA00022870"/>
    </source>
</evidence>
<dbReference type="GO" id="GO:0060141">
    <property type="term" value="P:symbiont-mediated induction of syncytium formation"/>
    <property type="evidence" value="ECO:0007669"/>
    <property type="project" value="UniProtKB-KW"/>
</dbReference>
<evidence type="ECO:0000313" key="24">
    <source>
        <dbReference type="Proteomes" id="UP000181035"/>
    </source>
</evidence>
<keyword evidence="17" id="KW-0325">Glycoprotein</keyword>
<evidence type="ECO:0000313" key="25">
    <source>
        <dbReference type="Proteomes" id="UP000181576"/>
    </source>
</evidence>
<comment type="similarity">
    <text evidence="4">Belongs to the alphaherpesvirinae glycoprotein K family.</text>
</comment>
<evidence type="ECO:0000256" key="18">
    <source>
        <dbReference type="ARBA" id="ARBA00023213"/>
    </source>
</evidence>
<evidence type="ECO:0000256" key="19">
    <source>
        <dbReference type="SAM" id="Phobius"/>
    </source>
</evidence>